<proteinExistence type="predicted"/>
<protein>
    <submittedName>
        <fullName evidence="1">Transposase InsO family protein</fullName>
    </submittedName>
</protein>
<name>A0A840SM85_9RHOB</name>
<dbReference type="RefSeq" id="WP_184151352.1">
    <property type="nucleotide sequence ID" value="NZ_JACHFM010000003.1"/>
</dbReference>
<organism evidence="1 2">
    <name type="scientific">Amaricoccus macauensis</name>
    <dbReference type="NCBI Taxonomy" id="57001"/>
    <lineage>
        <taxon>Bacteria</taxon>
        <taxon>Pseudomonadati</taxon>
        <taxon>Pseudomonadota</taxon>
        <taxon>Alphaproteobacteria</taxon>
        <taxon>Rhodobacterales</taxon>
        <taxon>Paracoccaceae</taxon>
        <taxon>Amaricoccus</taxon>
    </lineage>
</organism>
<keyword evidence="2" id="KW-1185">Reference proteome</keyword>
<comment type="caution">
    <text evidence="1">The sequence shown here is derived from an EMBL/GenBank/DDBJ whole genome shotgun (WGS) entry which is preliminary data.</text>
</comment>
<accession>A0A840SM85</accession>
<sequence length="53" mass="5749">MALQGCVTKTHEAPRDNTIACRRFYNEDRPHSAIGYKIPIALTEPGGEAGPPP</sequence>
<dbReference type="AlphaFoldDB" id="A0A840SM85"/>
<reference evidence="1 2" key="1">
    <citation type="submission" date="2020-08" db="EMBL/GenBank/DDBJ databases">
        <title>Genomic Encyclopedia of Type Strains, Phase IV (KMG-IV): sequencing the most valuable type-strain genomes for metagenomic binning, comparative biology and taxonomic classification.</title>
        <authorList>
            <person name="Goeker M."/>
        </authorList>
    </citation>
    <scope>NUCLEOTIDE SEQUENCE [LARGE SCALE GENOMIC DNA]</scope>
    <source>
        <strain evidence="1 2">DSM 101730</strain>
    </source>
</reference>
<evidence type="ECO:0000313" key="1">
    <source>
        <dbReference type="EMBL" id="MBB5223097.1"/>
    </source>
</evidence>
<evidence type="ECO:0000313" key="2">
    <source>
        <dbReference type="Proteomes" id="UP000549457"/>
    </source>
</evidence>
<dbReference type="EMBL" id="JACHFM010000003">
    <property type="protein sequence ID" value="MBB5223097.1"/>
    <property type="molecule type" value="Genomic_DNA"/>
</dbReference>
<gene>
    <name evidence="1" type="ORF">HNP73_003044</name>
</gene>
<dbReference type="Proteomes" id="UP000549457">
    <property type="component" value="Unassembled WGS sequence"/>
</dbReference>